<evidence type="ECO:0000313" key="3">
    <source>
        <dbReference type="Proteomes" id="UP000257109"/>
    </source>
</evidence>
<dbReference type="AlphaFoldDB" id="A0A371G260"/>
<dbReference type="EMBL" id="QJKJ01006990">
    <property type="protein sequence ID" value="RDX84627.1"/>
    <property type="molecule type" value="Genomic_DNA"/>
</dbReference>
<dbReference type="GO" id="GO:0003676">
    <property type="term" value="F:nucleic acid binding"/>
    <property type="evidence" value="ECO:0007669"/>
    <property type="project" value="InterPro"/>
</dbReference>
<evidence type="ECO:0000313" key="2">
    <source>
        <dbReference type="EMBL" id="RDX84627.1"/>
    </source>
</evidence>
<dbReference type="PANTHER" id="PTHR37984:SF5">
    <property type="entry name" value="PROTEIN NYNRIN-LIKE"/>
    <property type="match status" value="1"/>
</dbReference>
<dbReference type="SUPFAM" id="SSF53098">
    <property type="entry name" value="Ribonuclease H-like"/>
    <property type="match status" value="1"/>
</dbReference>
<dbReference type="Gene3D" id="1.10.340.70">
    <property type="match status" value="1"/>
</dbReference>
<feature type="domain" description="Integrase catalytic" evidence="1">
    <location>
        <begin position="79"/>
        <end position="197"/>
    </location>
</feature>
<dbReference type="InterPro" id="IPR012337">
    <property type="entry name" value="RNaseH-like_sf"/>
</dbReference>
<organism evidence="2 3">
    <name type="scientific">Mucuna pruriens</name>
    <name type="common">Velvet bean</name>
    <name type="synonym">Dolichos pruriens</name>
    <dbReference type="NCBI Taxonomy" id="157652"/>
    <lineage>
        <taxon>Eukaryota</taxon>
        <taxon>Viridiplantae</taxon>
        <taxon>Streptophyta</taxon>
        <taxon>Embryophyta</taxon>
        <taxon>Tracheophyta</taxon>
        <taxon>Spermatophyta</taxon>
        <taxon>Magnoliopsida</taxon>
        <taxon>eudicotyledons</taxon>
        <taxon>Gunneridae</taxon>
        <taxon>Pentapetalae</taxon>
        <taxon>rosids</taxon>
        <taxon>fabids</taxon>
        <taxon>Fabales</taxon>
        <taxon>Fabaceae</taxon>
        <taxon>Papilionoideae</taxon>
        <taxon>50 kb inversion clade</taxon>
        <taxon>NPAAA clade</taxon>
        <taxon>indigoferoid/millettioid clade</taxon>
        <taxon>Phaseoleae</taxon>
        <taxon>Mucuna</taxon>
    </lineage>
</organism>
<protein>
    <submittedName>
        <fullName evidence="2">Retrovirus-related Pol polyprotein</fullName>
    </submittedName>
</protein>
<dbReference type="InterPro" id="IPR036397">
    <property type="entry name" value="RNaseH_sf"/>
</dbReference>
<comment type="caution">
    <text evidence="2">The sequence shown here is derived from an EMBL/GenBank/DDBJ whole genome shotgun (WGS) entry which is preliminary data.</text>
</comment>
<dbReference type="Gene3D" id="3.30.420.10">
    <property type="entry name" value="Ribonuclease H-like superfamily/Ribonuclease H"/>
    <property type="match status" value="1"/>
</dbReference>
<keyword evidence="3" id="KW-1185">Reference proteome</keyword>
<gene>
    <name evidence="2" type="primary">POL</name>
    <name evidence="2" type="ORF">CR513_34292</name>
</gene>
<dbReference type="PROSITE" id="PS50994">
    <property type="entry name" value="INTEGRASE"/>
    <property type="match status" value="1"/>
</dbReference>
<dbReference type="InterPro" id="IPR050951">
    <property type="entry name" value="Retrovirus_Pol_polyprotein"/>
</dbReference>
<accession>A0A371G260</accession>
<feature type="non-terminal residue" evidence="2">
    <location>
        <position position="1"/>
    </location>
</feature>
<dbReference type="InterPro" id="IPR001584">
    <property type="entry name" value="Integrase_cat-core"/>
</dbReference>
<sequence length="197" mass="22940">MMFFWCVDDQEAKEIIEKVHEGTFGTHTNDLALAQKILKVGYYWTKMESDCYQHVKRCMNCQIYIDNIHAAPFVLHNLTSPWPFSMWGLDIIGLIEPKASNGHRFIPVAIVYFIKWVEVASYPSVKRNIVVKFIKKDIICQYGLLAHIITNNGTNLNNKMMTKLCEQFKIRHNNSKPYCPKMNRTAEVARKNIKKIV</sequence>
<dbReference type="Pfam" id="PF17921">
    <property type="entry name" value="Integrase_H2C2"/>
    <property type="match status" value="1"/>
</dbReference>
<dbReference type="GO" id="GO:0015074">
    <property type="term" value="P:DNA integration"/>
    <property type="evidence" value="ECO:0007669"/>
    <property type="project" value="InterPro"/>
</dbReference>
<reference evidence="2" key="1">
    <citation type="submission" date="2018-05" db="EMBL/GenBank/DDBJ databases">
        <title>Draft genome of Mucuna pruriens seed.</title>
        <authorList>
            <person name="Nnadi N.E."/>
            <person name="Vos R."/>
            <person name="Hasami M.H."/>
            <person name="Devisetty U.K."/>
            <person name="Aguiy J.C."/>
        </authorList>
    </citation>
    <scope>NUCLEOTIDE SEQUENCE [LARGE SCALE GENOMIC DNA]</scope>
    <source>
        <strain evidence="2">JCA_2017</strain>
    </source>
</reference>
<proteinExistence type="predicted"/>
<dbReference type="OrthoDB" id="2016337at2759"/>
<dbReference type="Proteomes" id="UP000257109">
    <property type="component" value="Unassembled WGS sequence"/>
</dbReference>
<dbReference type="InterPro" id="IPR041588">
    <property type="entry name" value="Integrase_H2C2"/>
</dbReference>
<name>A0A371G260_MUCPR</name>
<evidence type="ECO:0000259" key="1">
    <source>
        <dbReference type="PROSITE" id="PS50994"/>
    </source>
</evidence>
<dbReference type="PANTHER" id="PTHR37984">
    <property type="entry name" value="PROTEIN CBG26694"/>
    <property type="match status" value="1"/>
</dbReference>